<dbReference type="EMBL" id="CP131059">
    <property type="protein sequence ID" value="WNY24386.1"/>
    <property type="molecule type" value="Genomic_DNA"/>
</dbReference>
<proteinExistence type="predicted"/>
<accession>A0AA96V0X9</accession>
<reference evidence="1 2" key="1">
    <citation type="submission" date="2023-07" db="EMBL/GenBank/DDBJ databases">
        <title>Closed genoem sequence of Methanomicrococcus sp. Hf6.</title>
        <authorList>
            <person name="Poehlein A."/>
            <person name="Protasov E."/>
            <person name="Platt K."/>
            <person name="Reeh H."/>
            <person name="Daniel R."/>
            <person name="Brune A."/>
        </authorList>
    </citation>
    <scope>NUCLEOTIDE SEQUENCE [LARGE SCALE GENOMIC DNA]</scope>
    <source>
        <strain evidence="1 2">Hf6</strain>
    </source>
</reference>
<dbReference type="Proteomes" id="UP001302978">
    <property type="component" value="Chromosome"/>
</dbReference>
<sequence length="71" mass="8372">MNGRFYFESNQYAELAEYLVSLEKYIIQNGKKAEIFSLNIEYPMNFQLYLFSPDDSGQNFTVNVKESEKNL</sequence>
<organism evidence="1 2">
    <name type="scientific">Methanimicrococcus hongohii</name>
    <dbReference type="NCBI Taxonomy" id="3028295"/>
    <lineage>
        <taxon>Archaea</taxon>
        <taxon>Methanobacteriati</taxon>
        <taxon>Methanobacteriota</taxon>
        <taxon>Stenosarchaea group</taxon>
        <taxon>Methanomicrobia</taxon>
        <taxon>Methanosarcinales</taxon>
        <taxon>Methanosarcinaceae</taxon>
        <taxon>Methanimicrococcus</taxon>
    </lineage>
</organism>
<dbReference type="AlphaFoldDB" id="A0AA96V0X9"/>
<keyword evidence="2" id="KW-1185">Reference proteome</keyword>
<protein>
    <submittedName>
        <fullName evidence="1">Uncharacterized protein</fullName>
    </submittedName>
</protein>
<name>A0AA96V0X9_9EURY</name>
<evidence type="ECO:0000313" key="2">
    <source>
        <dbReference type="Proteomes" id="UP001302978"/>
    </source>
</evidence>
<evidence type="ECO:0000313" key="1">
    <source>
        <dbReference type="EMBL" id="WNY24386.1"/>
    </source>
</evidence>
<dbReference type="KEGG" id="mehf:MmiHf6_17170"/>
<gene>
    <name evidence="1" type="ORF">MmiHf6_17170</name>
</gene>